<protein>
    <recommendedName>
        <fullName evidence="1">Reverse transcriptase Ty1/copia-type domain-containing protein</fullName>
    </recommendedName>
</protein>
<feature type="domain" description="Reverse transcriptase Ty1/copia-type" evidence="1">
    <location>
        <begin position="31"/>
        <end position="78"/>
    </location>
</feature>
<sequence length="163" mass="18462">MDQPPRFKQGKDLACKLHKALYSLKQLQELDLGELNYFLGIEVKRVAKGFHLSQRKCINDVLKKMNMNNANPLPTPMVGGHLKRKQHTVSRSTTEAKYKSLANATSELIWISSFLIELKIKKNAPRTVWCDNLSTVGRSMGDSLNLQRCGVGDDGFRNFLDKI</sequence>
<evidence type="ECO:0000259" key="1">
    <source>
        <dbReference type="Pfam" id="PF07727"/>
    </source>
</evidence>
<dbReference type="Pfam" id="PF07727">
    <property type="entry name" value="RVT_2"/>
    <property type="match status" value="1"/>
</dbReference>
<organism evidence="2 3">
    <name type="scientific">Vitis vinifera</name>
    <name type="common">Grape</name>
    <dbReference type="NCBI Taxonomy" id="29760"/>
    <lineage>
        <taxon>Eukaryota</taxon>
        <taxon>Viridiplantae</taxon>
        <taxon>Streptophyta</taxon>
        <taxon>Embryophyta</taxon>
        <taxon>Tracheophyta</taxon>
        <taxon>Spermatophyta</taxon>
        <taxon>Magnoliopsida</taxon>
        <taxon>eudicotyledons</taxon>
        <taxon>Gunneridae</taxon>
        <taxon>Pentapetalae</taxon>
        <taxon>rosids</taxon>
        <taxon>Vitales</taxon>
        <taxon>Vitaceae</taxon>
        <taxon>Viteae</taxon>
        <taxon>Vitis</taxon>
    </lineage>
</organism>
<dbReference type="AlphaFoldDB" id="A0A438IQK4"/>
<gene>
    <name evidence="2" type="ORF">CK203_033837</name>
</gene>
<dbReference type="EMBL" id="QGNW01000090">
    <property type="protein sequence ID" value="RVW98989.1"/>
    <property type="molecule type" value="Genomic_DNA"/>
</dbReference>
<reference evidence="2 3" key="1">
    <citation type="journal article" date="2018" name="PLoS Genet.">
        <title>Population sequencing reveals clonal diversity and ancestral inbreeding in the grapevine cultivar Chardonnay.</title>
        <authorList>
            <person name="Roach M.J."/>
            <person name="Johnson D.L."/>
            <person name="Bohlmann J."/>
            <person name="van Vuuren H.J."/>
            <person name="Jones S.J."/>
            <person name="Pretorius I.S."/>
            <person name="Schmidt S.A."/>
            <person name="Borneman A.R."/>
        </authorList>
    </citation>
    <scope>NUCLEOTIDE SEQUENCE [LARGE SCALE GENOMIC DNA]</scope>
    <source>
        <strain evidence="3">cv. Chardonnay</strain>
        <tissue evidence="2">Leaf</tissue>
    </source>
</reference>
<dbReference type="InterPro" id="IPR013103">
    <property type="entry name" value="RVT_2"/>
</dbReference>
<dbReference type="CDD" id="cd09272">
    <property type="entry name" value="RNase_HI_RT_Ty1"/>
    <property type="match status" value="1"/>
</dbReference>
<evidence type="ECO:0000313" key="3">
    <source>
        <dbReference type="Proteomes" id="UP000288805"/>
    </source>
</evidence>
<name>A0A438IQK4_VITVI</name>
<proteinExistence type="predicted"/>
<accession>A0A438IQK4</accession>
<comment type="caution">
    <text evidence="2">The sequence shown here is derived from an EMBL/GenBank/DDBJ whole genome shotgun (WGS) entry which is preliminary data.</text>
</comment>
<dbReference type="Proteomes" id="UP000288805">
    <property type="component" value="Unassembled WGS sequence"/>
</dbReference>
<evidence type="ECO:0000313" key="2">
    <source>
        <dbReference type="EMBL" id="RVW98989.1"/>
    </source>
</evidence>